<dbReference type="EMBL" id="ML210193">
    <property type="protein sequence ID" value="TFK24913.1"/>
    <property type="molecule type" value="Genomic_DNA"/>
</dbReference>
<dbReference type="OrthoDB" id="8954335at2759"/>
<keyword evidence="4" id="KW-1185">Reference proteome</keyword>
<dbReference type="GO" id="GO:0005525">
    <property type="term" value="F:GTP binding"/>
    <property type="evidence" value="ECO:0007669"/>
    <property type="project" value="InterPro"/>
</dbReference>
<protein>
    <recommendedName>
        <fullName evidence="2">AIG1-type G domain-containing protein</fullName>
    </recommendedName>
</protein>
<reference evidence="3 4" key="1">
    <citation type="journal article" date="2019" name="Nat. Ecol. Evol.">
        <title>Megaphylogeny resolves global patterns of mushroom evolution.</title>
        <authorList>
            <person name="Varga T."/>
            <person name="Krizsan K."/>
            <person name="Foldi C."/>
            <person name="Dima B."/>
            <person name="Sanchez-Garcia M."/>
            <person name="Sanchez-Ramirez S."/>
            <person name="Szollosi G.J."/>
            <person name="Szarkandi J.G."/>
            <person name="Papp V."/>
            <person name="Albert L."/>
            <person name="Andreopoulos W."/>
            <person name="Angelini C."/>
            <person name="Antonin V."/>
            <person name="Barry K.W."/>
            <person name="Bougher N.L."/>
            <person name="Buchanan P."/>
            <person name="Buyck B."/>
            <person name="Bense V."/>
            <person name="Catcheside P."/>
            <person name="Chovatia M."/>
            <person name="Cooper J."/>
            <person name="Damon W."/>
            <person name="Desjardin D."/>
            <person name="Finy P."/>
            <person name="Geml J."/>
            <person name="Haridas S."/>
            <person name="Hughes K."/>
            <person name="Justo A."/>
            <person name="Karasinski D."/>
            <person name="Kautmanova I."/>
            <person name="Kiss B."/>
            <person name="Kocsube S."/>
            <person name="Kotiranta H."/>
            <person name="LaButti K.M."/>
            <person name="Lechner B.E."/>
            <person name="Liimatainen K."/>
            <person name="Lipzen A."/>
            <person name="Lukacs Z."/>
            <person name="Mihaltcheva S."/>
            <person name="Morgado L.N."/>
            <person name="Niskanen T."/>
            <person name="Noordeloos M.E."/>
            <person name="Ohm R.A."/>
            <person name="Ortiz-Santana B."/>
            <person name="Ovrebo C."/>
            <person name="Racz N."/>
            <person name="Riley R."/>
            <person name="Savchenko A."/>
            <person name="Shiryaev A."/>
            <person name="Soop K."/>
            <person name="Spirin V."/>
            <person name="Szebenyi C."/>
            <person name="Tomsovsky M."/>
            <person name="Tulloss R.E."/>
            <person name="Uehling J."/>
            <person name="Grigoriev I.V."/>
            <person name="Vagvolgyi C."/>
            <person name="Papp T."/>
            <person name="Martin F.M."/>
            <person name="Miettinen O."/>
            <person name="Hibbett D.S."/>
            <person name="Nagy L.G."/>
        </authorList>
    </citation>
    <scope>NUCLEOTIDE SEQUENCE [LARGE SCALE GENOMIC DNA]</scope>
    <source>
        <strain evidence="3 4">CBS 121175</strain>
    </source>
</reference>
<proteinExistence type="predicted"/>
<dbReference type="InterPro" id="IPR027417">
    <property type="entry name" value="P-loop_NTPase"/>
</dbReference>
<evidence type="ECO:0000256" key="1">
    <source>
        <dbReference type="ARBA" id="ARBA00022741"/>
    </source>
</evidence>
<keyword evidence="1" id="KW-0547">Nucleotide-binding</keyword>
<gene>
    <name evidence="3" type="ORF">FA15DRAFT_640585</name>
</gene>
<dbReference type="InterPro" id="IPR006703">
    <property type="entry name" value="G_AIG1"/>
</dbReference>
<feature type="domain" description="AIG1-type G" evidence="2">
    <location>
        <begin position="49"/>
        <end position="195"/>
    </location>
</feature>
<accession>A0A5C3KYI2</accession>
<organism evidence="3 4">
    <name type="scientific">Coprinopsis marcescibilis</name>
    <name type="common">Agaric fungus</name>
    <name type="synonym">Psathyrella marcescibilis</name>
    <dbReference type="NCBI Taxonomy" id="230819"/>
    <lineage>
        <taxon>Eukaryota</taxon>
        <taxon>Fungi</taxon>
        <taxon>Dikarya</taxon>
        <taxon>Basidiomycota</taxon>
        <taxon>Agaricomycotina</taxon>
        <taxon>Agaricomycetes</taxon>
        <taxon>Agaricomycetidae</taxon>
        <taxon>Agaricales</taxon>
        <taxon>Agaricineae</taxon>
        <taxon>Psathyrellaceae</taxon>
        <taxon>Coprinopsis</taxon>
    </lineage>
</organism>
<sequence length="329" mass="36774">MEESPFGCHSFASSTVRIMRFLSQTASKQREDSFIAKEDSRPDDIVIPVMGPTGSGKSTFIANVLGEDAQDKPQTSVSLDSCTQVVQHYIVDSATSDNVSNLSGRRIILVDTPGFDDTGVSDFDILRRVSAWLENSYREGTRVGAVIYIYPVYPGRYSHNDRSNLKIFSKLCGKNALTRVTLATSRWDEHGDQDLLERREADLQSHWRYMLECGASTGRLGRFNDPDHRYSAATLLKEVVSKAISREQSEGELAGVILDLQQQVVLQQRELNQTGAARELKKKLDSLVKEYESMGDNPVVRAKARDVVRQLDNLKISVVGRLKLFLLGN</sequence>
<evidence type="ECO:0000259" key="2">
    <source>
        <dbReference type="Pfam" id="PF04548"/>
    </source>
</evidence>
<dbReference type="Proteomes" id="UP000307440">
    <property type="component" value="Unassembled WGS sequence"/>
</dbReference>
<dbReference type="CDD" id="cd00882">
    <property type="entry name" value="Ras_like_GTPase"/>
    <property type="match status" value="1"/>
</dbReference>
<dbReference type="SUPFAM" id="SSF52540">
    <property type="entry name" value="P-loop containing nucleoside triphosphate hydrolases"/>
    <property type="match status" value="1"/>
</dbReference>
<name>A0A5C3KYI2_COPMA</name>
<dbReference type="Pfam" id="PF04548">
    <property type="entry name" value="AIG1"/>
    <property type="match status" value="1"/>
</dbReference>
<dbReference type="AlphaFoldDB" id="A0A5C3KYI2"/>
<dbReference type="Gene3D" id="3.40.50.300">
    <property type="entry name" value="P-loop containing nucleotide triphosphate hydrolases"/>
    <property type="match status" value="1"/>
</dbReference>
<evidence type="ECO:0000313" key="4">
    <source>
        <dbReference type="Proteomes" id="UP000307440"/>
    </source>
</evidence>
<evidence type="ECO:0000313" key="3">
    <source>
        <dbReference type="EMBL" id="TFK24913.1"/>
    </source>
</evidence>